<keyword evidence="8" id="KW-0282">Flagellum</keyword>
<dbReference type="InterPro" id="IPR012836">
    <property type="entry name" value="FlgF"/>
</dbReference>
<sequence length="236" mass="25056">MQTTGYTTLTRMAGLEREMRVVANNIANAQTKGYRQQGVLFSEYITDTDRGSVSMATARISETLTHQGSLELSEGQFDLGLQGDGYFLIQSADGPRLSRAGAFTTNAAGELVTPSGMAVLDSGGAPIQLLPNASDTRIGQDGTITQDGAPVAQIGVVAPTDPAGLVREGNLLFRADAGFEPSENTTVMQGFLEASNVDPIGQMARLIEVQRAYEMGQSFLDAESDRVKSSIQSLSR</sequence>
<keyword evidence="8" id="KW-0966">Cell projection</keyword>
<dbReference type="PANTHER" id="PTHR30435">
    <property type="entry name" value="FLAGELLAR PROTEIN"/>
    <property type="match status" value="1"/>
</dbReference>
<evidence type="ECO:0000256" key="2">
    <source>
        <dbReference type="ARBA" id="ARBA00009677"/>
    </source>
</evidence>
<dbReference type="NCBIfam" id="TIGR02490">
    <property type="entry name" value="flgF"/>
    <property type="match status" value="1"/>
</dbReference>
<evidence type="ECO:0000256" key="4">
    <source>
        <dbReference type="RuleBase" id="RU362116"/>
    </source>
</evidence>
<evidence type="ECO:0000256" key="3">
    <source>
        <dbReference type="ARBA" id="ARBA00023143"/>
    </source>
</evidence>
<dbReference type="Proteomes" id="UP000236752">
    <property type="component" value="Unassembled WGS sequence"/>
</dbReference>
<dbReference type="Pfam" id="PF00460">
    <property type="entry name" value="Flg_bb_rod"/>
    <property type="match status" value="1"/>
</dbReference>
<gene>
    <name evidence="8" type="ORF">SAMN04488045_2501</name>
</gene>
<dbReference type="InterPro" id="IPR001444">
    <property type="entry name" value="Flag_bb_rod_N"/>
</dbReference>
<keyword evidence="9" id="KW-1185">Reference proteome</keyword>
<feature type="domain" description="Flagellar basal-body/hook protein C-terminal" evidence="6">
    <location>
        <begin position="188"/>
        <end position="231"/>
    </location>
</feature>
<evidence type="ECO:0000256" key="1">
    <source>
        <dbReference type="ARBA" id="ARBA00004117"/>
    </source>
</evidence>
<keyword evidence="3 4" id="KW-0975">Bacterial flagellum</keyword>
<dbReference type="InterPro" id="IPR053967">
    <property type="entry name" value="LlgE_F_G-like_D1"/>
</dbReference>
<dbReference type="GO" id="GO:0071978">
    <property type="term" value="P:bacterial-type flagellum-dependent swarming motility"/>
    <property type="evidence" value="ECO:0007669"/>
    <property type="project" value="TreeGrafter"/>
</dbReference>
<name>A0A1H5ZAP7_9RHOB</name>
<evidence type="ECO:0000259" key="7">
    <source>
        <dbReference type="Pfam" id="PF22692"/>
    </source>
</evidence>
<keyword evidence="8" id="KW-0969">Cilium</keyword>
<comment type="subunit">
    <text evidence="4">The basal body constitutes a major portion of the flagellar organelle and consists of five rings (E,L,P,S, and M) mounted on a central rod. The rod consists of about 26 subunits of FlgG in the distal portion, and FlgB, FlgC and FlgF are thought to build up the proximal portion of the rod with about 6 subunits each.</text>
</comment>
<evidence type="ECO:0000313" key="9">
    <source>
        <dbReference type="Proteomes" id="UP000236752"/>
    </source>
</evidence>
<organism evidence="8 9">
    <name type="scientific">Thalassococcus halodurans</name>
    <dbReference type="NCBI Taxonomy" id="373675"/>
    <lineage>
        <taxon>Bacteria</taxon>
        <taxon>Pseudomonadati</taxon>
        <taxon>Pseudomonadota</taxon>
        <taxon>Alphaproteobacteria</taxon>
        <taxon>Rhodobacterales</taxon>
        <taxon>Roseobacteraceae</taxon>
        <taxon>Thalassococcus</taxon>
    </lineage>
</organism>
<evidence type="ECO:0000259" key="5">
    <source>
        <dbReference type="Pfam" id="PF00460"/>
    </source>
</evidence>
<evidence type="ECO:0000313" key="8">
    <source>
        <dbReference type="EMBL" id="SEG33134.1"/>
    </source>
</evidence>
<dbReference type="RefSeq" id="WP_103910798.1">
    <property type="nucleotide sequence ID" value="NZ_FNUZ01000003.1"/>
</dbReference>
<dbReference type="InterPro" id="IPR010930">
    <property type="entry name" value="Flg_bb/hook_C_dom"/>
</dbReference>
<evidence type="ECO:0000259" key="6">
    <source>
        <dbReference type="Pfam" id="PF06429"/>
    </source>
</evidence>
<dbReference type="Pfam" id="PF06429">
    <property type="entry name" value="Flg_bbr_C"/>
    <property type="match status" value="1"/>
</dbReference>
<dbReference type="Pfam" id="PF22692">
    <property type="entry name" value="LlgE_F_G_D1"/>
    <property type="match status" value="1"/>
</dbReference>
<feature type="domain" description="Flagellar basal body rod protein N-terminal" evidence="5">
    <location>
        <begin position="7"/>
        <end position="35"/>
    </location>
</feature>
<reference evidence="8 9" key="1">
    <citation type="submission" date="2016-10" db="EMBL/GenBank/DDBJ databases">
        <authorList>
            <person name="de Groot N.N."/>
        </authorList>
    </citation>
    <scope>NUCLEOTIDE SEQUENCE [LARGE SCALE GENOMIC DNA]</scope>
    <source>
        <strain evidence="8 9">DSM 26915</strain>
    </source>
</reference>
<dbReference type="NCBIfam" id="NF009332">
    <property type="entry name" value="PRK12690.1"/>
    <property type="match status" value="1"/>
</dbReference>
<comment type="subcellular location">
    <subcellularLocation>
        <location evidence="1 4">Bacterial flagellum basal body</location>
    </subcellularLocation>
</comment>
<dbReference type="InterPro" id="IPR020013">
    <property type="entry name" value="Flagellar_FlgE/F/G"/>
</dbReference>
<dbReference type="PANTHER" id="PTHR30435:SF19">
    <property type="entry name" value="FLAGELLAR BASAL-BODY ROD PROTEIN FLGG"/>
    <property type="match status" value="1"/>
</dbReference>
<dbReference type="NCBIfam" id="TIGR03506">
    <property type="entry name" value="FlgEFG_subfam"/>
    <property type="match status" value="1"/>
</dbReference>
<dbReference type="GO" id="GO:0030694">
    <property type="term" value="C:bacterial-type flagellum basal body, rod"/>
    <property type="evidence" value="ECO:0007669"/>
    <property type="project" value="UniProtKB-UniRule"/>
</dbReference>
<dbReference type="InterPro" id="IPR037925">
    <property type="entry name" value="FlgE/F/G-like"/>
</dbReference>
<protein>
    <recommendedName>
        <fullName evidence="4">Flagellar basal-body rod protein FlgF</fullName>
    </recommendedName>
</protein>
<dbReference type="AlphaFoldDB" id="A0A1H5ZAP7"/>
<dbReference type="EMBL" id="FNUZ01000003">
    <property type="protein sequence ID" value="SEG33134.1"/>
    <property type="molecule type" value="Genomic_DNA"/>
</dbReference>
<dbReference type="SUPFAM" id="SSF117143">
    <property type="entry name" value="Flagellar hook protein flgE"/>
    <property type="match status" value="1"/>
</dbReference>
<dbReference type="OrthoDB" id="9804559at2"/>
<proteinExistence type="inferred from homology"/>
<feature type="domain" description="Flagellar hook protein FlgE/F/G-like D1" evidence="7">
    <location>
        <begin position="81"/>
        <end position="145"/>
    </location>
</feature>
<comment type="similarity">
    <text evidence="2 4">Belongs to the flagella basal body rod proteins family.</text>
</comment>
<accession>A0A1H5ZAP7</accession>